<protein>
    <recommendedName>
        <fullName evidence="3">Ice-binding protein C-terminal domain-containing protein</fullName>
    </recommendedName>
</protein>
<feature type="transmembrane region" description="Helical" evidence="1">
    <location>
        <begin position="206"/>
        <end position="222"/>
    </location>
</feature>
<dbReference type="NCBIfam" id="NF038126">
    <property type="entry name" value="PEP_CTERM_FxDxF"/>
    <property type="match status" value="1"/>
</dbReference>
<feature type="signal peptide" evidence="2">
    <location>
        <begin position="1"/>
        <end position="24"/>
    </location>
</feature>
<dbReference type="InterPro" id="IPR013424">
    <property type="entry name" value="Ice-binding_C"/>
</dbReference>
<reference evidence="5" key="1">
    <citation type="submission" date="2009-07" db="EMBL/GenBank/DDBJ databases">
        <title>Complete sequence of chromosome of Methylovorus sp. SIP3-4.</title>
        <authorList>
            <person name="Lucas S."/>
            <person name="Copeland A."/>
            <person name="Lapidus A."/>
            <person name="Glavina del Rio T."/>
            <person name="Tice H."/>
            <person name="Bruce D."/>
            <person name="Goodwin L."/>
            <person name="Pitluck S."/>
            <person name="Clum A."/>
            <person name="Larimer F."/>
            <person name="Land M."/>
            <person name="Hauser L."/>
            <person name="Kyrpides N."/>
            <person name="Mikhailova N."/>
            <person name="Kayluzhnaya M."/>
            <person name="Chistoserdova L."/>
        </authorList>
    </citation>
    <scope>NUCLEOTIDE SEQUENCE [LARGE SCALE GENOMIC DNA]</scope>
    <source>
        <strain evidence="5">SIP3-4</strain>
    </source>
</reference>
<feature type="chain" id="PRO_5002971054" description="Ice-binding protein C-terminal domain-containing protein" evidence="2">
    <location>
        <begin position="25"/>
        <end position="226"/>
    </location>
</feature>
<dbReference type="KEGG" id="mei:Msip34_1021"/>
<accession>C6XCJ3</accession>
<dbReference type="Proteomes" id="UP000002743">
    <property type="component" value="Chromosome"/>
</dbReference>
<keyword evidence="1" id="KW-0472">Membrane</keyword>
<keyword evidence="2" id="KW-0732">Signal</keyword>
<dbReference type="AlphaFoldDB" id="C6XCJ3"/>
<feature type="domain" description="Ice-binding protein C-terminal" evidence="3">
    <location>
        <begin position="200"/>
        <end position="225"/>
    </location>
</feature>
<evidence type="ECO:0000313" key="4">
    <source>
        <dbReference type="EMBL" id="ACT50268.1"/>
    </source>
</evidence>
<dbReference type="RefSeq" id="WP_015829790.1">
    <property type="nucleotide sequence ID" value="NC_012969.1"/>
</dbReference>
<organism evidence="4 5">
    <name type="scientific">Methylovorus glucosotrophus (strain SIP3-4)</name>
    <dbReference type="NCBI Taxonomy" id="582744"/>
    <lineage>
        <taxon>Bacteria</taxon>
        <taxon>Pseudomonadati</taxon>
        <taxon>Pseudomonadota</taxon>
        <taxon>Betaproteobacteria</taxon>
        <taxon>Nitrosomonadales</taxon>
        <taxon>Methylophilaceae</taxon>
        <taxon>Methylovorus</taxon>
    </lineage>
</organism>
<evidence type="ECO:0000313" key="5">
    <source>
        <dbReference type="Proteomes" id="UP000002743"/>
    </source>
</evidence>
<reference evidence="4 5" key="2">
    <citation type="journal article" date="2011" name="J. Bacteriol.">
        <title>Genomes of three methylotrophs from a single niche uncover genetic and metabolic divergence of Methylophilaceae.</title>
        <authorList>
            <person name="Lapidus A."/>
            <person name="Clum A."/>
            <person name="Labutti K."/>
            <person name="Kaluzhnaya M.G."/>
            <person name="Lim S."/>
            <person name="Beck D.A."/>
            <person name="Glavina Del Rio T."/>
            <person name="Nolan M."/>
            <person name="Mavromatis K."/>
            <person name="Huntemann M."/>
            <person name="Lucas S."/>
            <person name="Lidstrom M.E."/>
            <person name="Ivanova N."/>
            <person name="Chistoserdova L."/>
        </authorList>
    </citation>
    <scope>NUCLEOTIDE SEQUENCE [LARGE SCALE GENOMIC DNA]</scope>
    <source>
        <strain evidence="4 5">SIP3-4</strain>
    </source>
</reference>
<sequence length="226" mass="23724" precursor="true">MNSVKLIMNAAVLGLASFAANAYAGYNFNFDNAASGTSANNAAVNPYSNVQFLSGFVTADLDADGFEILDPNGQNIPGYTHWEAYSDSDIRVRNPEEYGHGAAPSVSNALDAMFDQVLISFSSAQNLSSFSVQLDNSNFGGFNSSILFLDAAGKTISTLSFDQFANPGAIITGGAVSGVYGIVLGAGKLYDNLTITTVSAVPEAETYAMMLAGLGMMGFVASRRRR</sequence>
<evidence type="ECO:0000256" key="1">
    <source>
        <dbReference type="SAM" id="Phobius"/>
    </source>
</evidence>
<gene>
    <name evidence="4" type="ordered locus">Msip34_1021</name>
</gene>
<dbReference type="HOGENOM" id="CLU_1223570_0_0_4"/>
<evidence type="ECO:0000259" key="3">
    <source>
        <dbReference type="Pfam" id="PF07589"/>
    </source>
</evidence>
<evidence type="ECO:0000256" key="2">
    <source>
        <dbReference type="SAM" id="SignalP"/>
    </source>
</evidence>
<proteinExistence type="predicted"/>
<dbReference type="STRING" id="582744.Msip34_1021"/>
<dbReference type="EMBL" id="CP001674">
    <property type="protein sequence ID" value="ACT50268.1"/>
    <property type="molecule type" value="Genomic_DNA"/>
</dbReference>
<keyword evidence="5" id="KW-1185">Reference proteome</keyword>
<dbReference type="eggNOG" id="ENOG5030IIJ">
    <property type="taxonomic scope" value="Bacteria"/>
</dbReference>
<name>C6XCJ3_METGS</name>
<keyword evidence="1" id="KW-0812">Transmembrane</keyword>
<dbReference type="Pfam" id="PF07589">
    <property type="entry name" value="PEP-CTERM"/>
    <property type="match status" value="1"/>
</dbReference>
<keyword evidence="1" id="KW-1133">Transmembrane helix</keyword>